<feature type="transmembrane region" description="Helical" evidence="1">
    <location>
        <begin position="6"/>
        <end position="26"/>
    </location>
</feature>
<name>A0A1F5NTZ7_9BACT</name>
<accession>A0A1F5NTZ7</accession>
<evidence type="ECO:0000313" key="2">
    <source>
        <dbReference type="EMBL" id="OGE81137.1"/>
    </source>
</evidence>
<feature type="transmembrane region" description="Helical" evidence="1">
    <location>
        <begin position="97"/>
        <end position="114"/>
    </location>
</feature>
<feature type="transmembrane region" description="Helical" evidence="1">
    <location>
        <begin position="126"/>
        <end position="143"/>
    </location>
</feature>
<comment type="caution">
    <text evidence="2">The sequence shown here is derived from an EMBL/GenBank/DDBJ whole genome shotgun (WGS) entry which is preliminary data.</text>
</comment>
<feature type="transmembrane region" description="Helical" evidence="1">
    <location>
        <begin position="58"/>
        <end position="77"/>
    </location>
</feature>
<keyword evidence="1" id="KW-1133">Transmembrane helix</keyword>
<reference evidence="2 3" key="1">
    <citation type="journal article" date="2016" name="Nat. Commun.">
        <title>Thousands of microbial genomes shed light on interconnected biogeochemical processes in an aquifer system.</title>
        <authorList>
            <person name="Anantharaman K."/>
            <person name="Brown C.T."/>
            <person name="Hug L.A."/>
            <person name="Sharon I."/>
            <person name="Castelle C.J."/>
            <person name="Probst A.J."/>
            <person name="Thomas B.C."/>
            <person name="Singh A."/>
            <person name="Wilkins M.J."/>
            <person name="Karaoz U."/>
            <person name="Brodie E.L."/>
            <person name="Williams K.H."/>
            <person name="Hubbard S.S."/>
            <person name="Banfield J.F."/>
        </authorList>
    </citation>
    <scope>NUCLEOTIDE SEQUENCE [LARGE SCALE GENOMIC DNA]</scope>
</reference>
<organism evidence="2 3">
    <name type="scientific">Candidatus Doudnabacteria bacterium RIFCSPHIGHO2_01_FULL_46_24</name>
    <dbReference type="NCBI Taxonomy" id="1817825"/>
    <lineage>
        <taxon>Bacteria</taxon>
        <taxon>Candidatus Doudnaibacteriota</taxon>
    </lineage>
</organism>
<keyword evidence="1" id="KW-0472">Membrane</keyword>
<keyword evidence="1" id="KW-0812">Transmembrane</keyword>
<proteinExistence type="predicted"/>
<dbReference type="AlphaFoldDB" id="A0A1F5NTZ7"/>
<sequence>MQAVPLNYWAVLVCGVVSIALGSLWYGPVFGKMWMRLMGWDKMNPEQMAEAKKGMIKSYALSFVGALVMAYVLAHALVFASSYMNVEGYAAGLSTGFWMWLGFVLPVTMSDVLWGQKSWKLWSLNSGYYLVQLLMFGVILALWG</sequence>
<evidence type="ECO:0008006" key="4">
    <source>
        <dbReference type="Google" id="ProtNLM"/>
    </source>
</evidence>
<dbReference type="Proteomes" id="UP000178892">
    <property type="component" value="Unassembled WGS sequence"/>
</dbReference>
<evidence type="ECO:0000256" key="1">
    <source>
        <dbReference type="SAM" id="Phobius"/>
    </source>
</evidence>
<gene>
    <name evidence="2" type="ORF">A2720_01180</name>
</gene>
<dbReference type="InterPro" id="IPR013879">
    <property type="entry name" value="DUF1761"/>
</dbReference>
<protein>
    <recommendedName>
        <fullName evidence="4">DUF1761 domain-containing protein</fullName>
    </recommendedName>
</protein>
<evidence type="ECO:0000313" key="3">
    <source>
        <dbReference type="Proteomes" id="UP000178892"/>
    </source>
</evidence>
<dbReference type="STRING" id="1817825.A2720_01180"/>
<dbReference type="EMBL" id="MFEL01000010">
    <property type="protein sequence ID" value="OGE81137.1"/>
    <property type="molecule type" value="Genomic_DNA"/>
</dbReference>
<dbReference type="Pfam" id="PF08570">
    <property type="entry name" value="DUF1761"/>
    <property type="match status" value="1"/>
</dbReference>